<accession>A0A3M7FW84</accession>
<feature type="transmembrane region" description="Helical" evidence="8">
    <location>
        <begin position="314"/>
        <end position="335"/>
    </location>
</feature>
<evidence type="ECO:0000313" key="11">
    <source>
        <dbReference type="Proteomes" id="UP000268823"/>
    </source>
</evidence>
<keyword evidence="5 8" id="KW-0472">Membrane</keyword>
<keyword evidence="3 8" id="KW-0812">Transmembrane</keyword>
<evidence type="ECO:0000256" key="1">
    <source>
        <dbReference type="ARBA" id="ARBA00004141"/>
    </source>
</evidence>
<dbReference type="PANTHER" id="PTHR43791:SF97">
    <property type="entry name" value="ALLANTOATE TRANSPORTER, PUTATIVE (AFU_ORTHOLOGUE AFUA_1G14700)-RELATED"/>
    <property type="match status" value="1"/>
</dbReference>
<dbReference type="Gene3D" id="1.20.1250.20">
    <property type="entry name" value="MFS general substrate transporter like domains"/>
    <property type="match status" value="2"/>
</dbReference>
<evidence type="ECO:0000256" key="2">
    <source>
        <dbReference type="ARBA" id="ARBA00022448"/>
    </source>
</evidence>
<feature type="domain" description="Major facilitator superfamily (MFS) profile" evidence="9">
    <location>
        <begin position="50"/>
        <end position="460"/>
    </location>
</feature>
<gene>
    <name evidence="10" type="ORF">D0861_02096</name>
</gene>
<dbReference type="Proteomes" id="UP000268823">
    <property type="component" value="Unassembled WGS sequence"/>
</dbReference>
<feature type="transmembrane region" description="Helical" evidence="8">
    <location>
        <begin position="176"/>
        <end position="197"/>
    </location>
</feature>
<comment type="caution">
    <text evidence="10">The sequence shown here is derived from an EMBL/GenBank/DDBJ whole genome shotgun (WGS) entry which is preliminary data.</text>
</comment>
<reference evidence="10 11" key="1">
    <citation type="journal article" date="2018" name="BMC Genomics">
        <title>Genomic evidence for intraspecific hybridization in a clonal and extremely halotolerant yeast.</title>
        <authorList>
            <person name="Gostincar C."/>
            <person name="Stajich J.E."/>
            <person name="Zupancic J."/>
            <person name="Zalar P."/>
            <person name="Gunde-Cimerman N."/>
        </authorList>
    </citation>
    <scope>NUCLEOTIDE SEQUENCE [LARGE SCALE GENOMIC DNA]</scope>
    <source>
        <strain evidence="10 11">EXF-2788</strain>
    </source>
</reference>
<evidence type="ECO:0000256" key="6">
    <source>
        <dbReference type="ARBA" id="ARBA00037968"/>
    </source>
</evidence>
<dbReference type="OrthoDB" id="6730379at2759"/>
<evidence type="ECO:0000259" key="9">
    <source>
        <dbReference type="PROSITE" id="PS50850"/>
    </source>
</evidence>
<dbReference type="AlphaFoldDB" id="A0A3M7FW84"/>
<dbReference type="SUPFAM" id="SSF103473">
    <property type="entry name" value="MFS general substrate transporter"/>
    <property type="match status" value="1"/>
</dbReference>
<dbReference type="VEuPathDB" id="FungiDB:BTJ68_12158"/>
<evidence type="ECO:0000256" key="4">
    <source>
        <dbReference type="ARBA" id="ARBA00022989"/>
    </source>
</evidence>
<name>A0A3M7FW84_HORWE</name>
<feature type="transmembrane region" description="Helical" evidence="8">
    <location>
        <begin position="209"/>
        <end position="229"/>
    </location>
</feature>
<organism evidence="10 11">
    <name type="scientific">Hortaea werneckii</name>
    <name type="common">Black yeast</name>
    <name type="synonym">Cladosporium werneckii</name>
    <dbReference type="NCBI Taxonomy" id="91943"/>
    <lineage>
        <taxon>Eukaryota</taxon>
        <taxon>Fungi</taxon>
        <taxon>Dikarya</taxon>
        <taxon>Ascomycota</taxon>
        <taxon>Pezizomycotina</taxon>
        <taxon>Dothideomycetes</taxon>
        <taxon>Dothideomycetidae</taxon>
        <taxon>Mycosphaerellales</taxon>
        <taxon>Teratosphaeriaceae</taxon>
        <taxon>Hortaea</taxon>
    </lineage>
</organism>
<feature type="transmembrane region" description="Helical" evidence="8">
    <location>
        <begin position="435"/>
        <end position="457"/>
    </location>
</feature>
<evidence type="ECO:0000256" key="3">
    <source>
        <dbReference type="ARBA" id="ARBA00022692"/>
    </source>
</evidence>
<evidence type="ECO:0000313" key="10">
    <source>
        <dbReference type="EMBL" id="RMY93125.1"/>
    </source>
</evidence>
<proteinExistence type="inferred from homology"/>
<comment type="similarity">
    <text evidence="6">Belongs to the major facilitator superfamily. Allantoate permease family.</text>
</comment>
<comment type="subcellular location">
    <subcellularLocation>
        <location evidence="1">Membrane</location>
        <topology evidence="1">Multi-pass membrane protein</topology>
    </subcellularLocation>
</comment>
<dbReference type="InterPro" id="IPR036259">
    <property type="entry name" value="MFS_trans_sf"/>
</dbReference>
<dbReference type="InterPro" id="IPR020846">
    <property type="entry name" value="MFS_dom"/>
</dbReference>
<dbReference type="FunFam" id="1.20.1250.20:FF:000064">
    <property type="entry name" value="MFS allantoate transporter"/>
    <property type="match status" value="1"/>
</dbReference>
<feature type="region of interest" description="Disordered" evidence="7">
    <location>
        <begin position="557"/>
        <end position="610"/>
    </location>
</feature>
<protein>
    <recommendedName>
        <fullName evidence="9">Major facilitator superfamily (MFS) profile domain-containing protein</fullName>
    </recommendedName>
</protein>
<dbReference type="GO" id="GO:0016020">
    <property type="term" value="C:membrane"/>
    <property type="evidence" value="ECO:0007669"/>
    <property type="project" value="UniProtKB-SubCell"/>
</dbReference>
<feature type="transmembrane region" description="Helical" evidence="8">
    <location>
        <begin position="342"/>
        <end position="362"/>
    </location>
</feature>
<keyword evidence="4 8" id="KW-1133">Transmembrane helix</keyword>
<evidence type="ECO:0000256" key="5">
    <source>
        <dbReference type="ARBA" id="ARBA00023136"/>
    </source>
</evidence>
<keyword evidence="2" id="KW-0813">Transport</keyword>
<dbReference type="GO" id="GO:0022857">
    <property type="term" value="F:transmembrane transporter activity"/>
    <property type="evidence" value="ECO:0007669"/>
    <property type="project" value="InterPro"/>
</dbReference>
<feature type="transmembrane region" description="Helical" evidence="8">
    <location>
        <begin position="117"/>
        <end position="135"/>
    </location>
</feature>
<sequence length="610" mass="67364">MKSEPKATVDASVKPNDVDAAYQVFGDVQEGHVGDLVDDRKLLWKIDLWLMPLICITYALQSIDKTTLGYAAVFGVKEDAQLAGTEYSWLGSLFYLGYLFWEYPTNLLLQKLPVSKFMSATVILWGIVLMCHAAANDFSGLAACRTFLGVFEASINPGTMIVFSMFYKRSEQPLRFGIWVGSAGIGYIIAGIASFGIGHIGGELSSWRYIFLIWGAITTSWGVLILFLLPDSPLKAQFLTQDERRGVIDRIKENETGVENKHWKKEQFAEALLDIKTWLLFIFAVASNCPNGGLTNFQSLIIKGMGFSTLQTTLIQMPSGGVQAVVCVIACYFATRYPNVRLAVMLICLAPFLGGTIGMWLVPQSVPYGRLVCLWISFAYTATWTLSMSVATANTAGHTKKITTAAFLLIGYCLGNFLGPFFFLSSQAPTYELGVGMMFFCVGIQVLSICGIWFVLWRRNARRGQILGGEQSPAEGYEMGFRDMTDKENIHFRVSPKVKALSIDCLSGASSPCKTVCVLREPRFQCNADNRVKSCSIPTDAVIKLFQTWSEGLPALRLPPLSAMGNPHQRKSSDLHKKYRAPHLPSHPEGHGTRLARSPDPASSPHFDPP</sequence>
<dbReference type="InterPro" id="IPR011701">
    <property type="entry name" value="MFS"/>
</dbReference>
<feature type="transmembrane region" description="Helical" evidence="8">
    <location>
        <begin position="147"/>
        <end position="167"/>
    </location>
</feature>
<dbReference type="PANTHER" id="PTHR43791">
    <property type="entry name" value="PERMEASE-RELATED"/>
    <property type="match status" value="1"/>
</dbReference>
<dbReference type="PROSITE" id="PS50850">
    <property type="entry name" value="MFS"/>
    <property type="match status" value="1"/>
</dbReference>
<feature type="transmembrane region" description="Helical" evidence="8">
    <location>
        <begin position="368"/>
        <end position="390"/>
    </location>
</feature>
<evidence type="ECO:0000256" key="7">
    <source>
        <dbReference type="SAM" id="MobiDB-lite"/>
    </source>
</evidence>
<evidence type="ECO:0000256" key="8">
    <source>
        <dbReference type="SAM" id="Phobius"/>
    </source>
</evidence>
<dbReference type="Pfam" id="PF07690">
    <property type="entry name" value="MFS_1"/>
    <property type="match status" value="1"/>
</dbReference>
<feature type="transmembrane region" description="Helical" evidence="8">
    <location>
        <begin position="402"/>
        <end position="423"/>
    </location>
</feature>
<dbReference type="EMBL" id="QWIR01000023">
    <property type="protein sequence ID" value="RMY93125.1"/>
    <property type="molecule type" value="Genomic_DNA"/>
</dbReference>